<keyword evidence="6" id="KW-1185">Reference proteome</keyword>
<comment type="caution">
    <text evidence="5">The sequence shown here is derived from an EMBL/GenBank/DDBJ whole genome shotgun (WGS) entry which is preliminary data.</text>
</comment>
<dbReference type="Pfam" id="PF12838">
    <property type="entry name" value="Fer4_7"/>
    <property type="match status" value="1"/>
</dbReference>
<keyword evidence="2" id="KW-0408">Iron</keyword>
<dbReference type="Gene3D" id="3.30.70.20">
    <property type="match status" value="1"/>
</dbReference>
<feature type="domain" description="4Fe-4S ferredoxin-type" evidence="4">
    <location>
        <begin position="41"/>
        <end position="69"/>
    </location>
</feature>
<dbReference type="GO" id="GO:0051536">
    <property type="term" value="F:iron-sulfur cluster binding"/>
    <property type="evidence" value="ECO:0007669"/>
    <property type="project" value="UniProtKB-KW"/>
</dbReference>
<name>A0A017RSU4_9CLOT</name>
<dbReference type="SUPFAM" id="SSF54862">
    <property type="entry name" value="4Fe-4S ferredoxins"/>
    <property type="match status" value="1"/>
</dbReference>
<dbReference type="OrthoDB" id="9804603at2"/>
<dbReference type="Proteomes" id="UP000019681">
    <property type="component" value="Unassembled WGS sequence"/>
</dbReference>
<keyword evidence="1" id="KW-0479">Metal-binding</keyword>
<dbReference type="InterPro" id="IPR017896">
    <property type="entry name" value="4Fe4S_Fe-S-bd"/>
</dbReference>
<dbReference type="InterPro" id="IPR017900">
    <property type="entry name" value="4Fe4S_Fe_S_CS"/>
</dbReference>
<dbReference type="RefSeq" id="WP_035381346.1">
    <property type="nucleotide sequence ID" value="NZ_AZQP01000052.1"/>
</dbReference>
<proteinExistence type="predicted"/>
<dbReference type="GO" id="GO:0046872">
    <property type="term" value="F:metal ion binding"/>
    <property type="evidence" value="ECO:0007669"/>
    <property type="project" value="UniProtKB-KW"/>
</dbReference>
<dbReference type="PROSITE" id="PS00198">
    <property type="entry name" value="4FE4S_FER_1"/>
    <property type="match status" value="2"/>
</dbReference>
<dbReference type="STRING" id="1403537.Q428_12950"/>
<feature type="domain" description="4Fe-4S ferredoxin-type" evidence="4">
    <location>
        <begin position="2"/>
        <end position="31"/>
    </location>
</feature>
<dbReference type="EMBL" id="AZQP01000052">
    <property type="protein sequence ID" value="EYE87509.1"/>
    <property type="molecule type" value="Genomic_DNA"/>
</dbReference>
<evidence type="ECO:0000313" key="6">
    <source>
        <dbReference type="Proteomes" id="UP000019681"/>
    </source>
</evidence>
<dbReference type="PANTHER" id="PTHR43122">
    <property type="entry name" value="FERREDOXIN SUBUNIT OF PYRUVATE:FLAVODOXIN OXIDOREDUCTASE-RELATED"/>
    <property type="match status" value="1"/>
</dbReference>
<evidence type="ECO:0000256" key="3">
    <source>
        <dbReference type="ARBA" id="ARBA00023014"/>
    </source>
</evidence>
<dbReference type="AlphaFoldDB" id="A0A017RSU4"/>
<protein>
    <submittedName>
        <fullName evidence="5">2-oxoacid:acceptor oxidoreductase subunit delta</fullName>
    </submittedName>
</protein>
<evidence type="ECO:0000313" key="5">
    <source>
        <dbReference type="EMBL" id="EYE87509.1"/>
    </source>
</evidence>
<accession>A0A017RSU4</accession>
<organism evidence="5 6">
    <name type="scientific">Fervidicella metallireducens AeB</name>
    <dbReference type="NCBI Taxonomy" id="1403537"/>
    <lineage>
        <taxon>Bacteria</taxon>
        <taxon>Bacillati</taxon>
        <taxon>Bacillota</taxon>
        <taxon>Clostridia</taxon>
        <taxon>Eubacteriales</taxon>
        <taxon>Clostridiaceae</taxon>
        <taxon>Fervidicella</taxon>
    </lineage>
</organism>
<sequence>MAIAKFREERCKGCGLCLEVCPVKIIGFDEKLNAKGYHPAAITEENMKKCVGCASCARICPDLVITVEK</sequence>
<reference evidence="5 6" key="1">
    <citation type="journal article" date="2014" name="Genome Announc.">
        <title>Draft Genome Sequence of Fervidicella metallireducens Strain AeBT, an Iron-Reducing Thermoanaerobe from the Great Artesian Basin.</title>
        <authorList>
            <person name="Patel B.K."/>
        </authorList>
    </citation>
    <scope>NUCLEOTIDE SEQUENCE [LARGE SCALE GENOMIC DNA]</scope>
    <source>
        <strain evidence="5 6">AeB</strain>
    </source>
</reference>
<dbReference type="Gene3D" id="3.30.70.3270">
    <property type="match status" value="1"/>
</dbReference>
<keyword evidence="3" id="KW-0411">Iron-sulfur</keyword>
<evidence type="ECO:0000256" key="1">
    <source>
        <dbReference type="ARBA" id="ARBA00022723"/>
    </source>
</evidence>
<dbReference type="PANTHER" id="PTHR43122:SF2">
    <property type="entry name" value="FERREDOXIN SUBUNIT OF PYRUVATE:FLAVODOXIN OXIDOREDUCTASE"/>
    <property type="match status" value="1"/>
</dbReference>
<gene>
    <name evidence="5" type="ORF">Q428_12950</name>
</gene>
<dbReference type="PROSITE" id="PS51379">
    <property type="entry name" value="4FE4S_FER_2"/>
    <property type="match status" value="2"/>
</dbReference>
<evidence type="ECO:0000256" key="2">
    <source>
        <dbReference type="ARBA" id="ARBA00023004"/>
    </source>
</evidence>
<evidence type="ECO:0000259" key="4">
    <source>
        <dbReference type="PROSITE" id="PS51379"/>
    </source>
</evidence>